<feature type="compositionally biased region" description="Basic residues" evidence="1">
    <location>
        <begin position="1"/>
        <end position="12"/>
    </location>
</feature>
<keyword evidence="3" id="KW-1185">Reference proteome</keyword>
<protein>
    <submittedName>
        <fullName evidence="2">Uncharacterized protein</fullName>
    </submittedName>
</protein>
<comment type="caution">
    <text evidence="2">The sequence shown here is derived from an EMBL/GenBank/DDBJ whole genome shotgun (WGS) entry which is preliminary data.</text>
</comment>
<feature type="compositionally biased region" description="Low complexity" evidence="1">
    <location>
        <begin position="162"/>
        <end position="178"/>
    </location>
</feature>
<gene>
    <name evidence="2" type="ORF">VNI00_018031</name>
</gene>
<feature type="compositionally biased region" description="Polar residues" evidence="1">
    <location>
        <begin position="232"/>
        <end position="251"/>
    </location>
</feature>
<feature type="region of interest" description="Disordered" evidence="1">
    <location>
        <begin position="224"/>
        <end position="284"/>
    </location>
</feature>
<organism evidence="2 3">
    <name type="scientific">Paramarasmius palmivorus</name>
    <dbReference type="NCBI Taxonomy" id="297713"/>
    <lineage>
        <taxon>Eukaryota</taxon>
        <taxon>Fungi</taxon>
        <taxon>Dikarya</taxon>
        <taxon>Basidiomycota</taxon>
        <taxon>Agaricomycotina</taxon>
        <taxon>Agaricomycetes</taxon>
        <taxon>Agaricomycetidae</taxon>
        <taxon>Agaricales</taxon>
        <taxon>Marasmiineae</taxon>
        <taxon>Marasmiaceae</taxon>
        <taxon>Paramarasmius</taxon>
    </lineage>
</organism>
<dbReference type="Proteomes" id="UP001383192">
    <property type="component" value="Unassembled WGS sequence"/>
</dbReference>
<evidence type="ECO:0000313" key="2">
    <source>
        <dbReference type="EMBL" id="KAK7019646.1"/>
    </source>
</evidence>
<feature type="compositionally biased region" description="Polar residues" evidence="1">
    <location>
        <begin position="87"/>
        <end position="96"/>
    </location>
</feature>
<proteinExistence type="predicted"/>
<feature type="region of interest" description="Disordered" evidence="1">
    <location>
        <begin position="1"/>
        <end position="195"/>
    </location>
</feature>
<evidence type="ECO:0000313" key="3">
    <source>
        <dbReference type="Proteomes" id="UP001383192"/>
    </source>
</evidence>
<reference evidence="2 3" key="1">
    <citation type="submission" date="2024-01" db="EMBL/GenBank/DDBJ databases">
        <title>A draft genome for a cacao thread blight-causing isolate of Paramarasmius palmivorus.</title>
        <authorList>
            <person name="Baruah I.K."/>
            <person name="Bukari Y."/>
            <person name="Amoako-Attah I."/>
            <person name="Meinhardt L.W."/>
            <person name="Bailey B.A."/>
            <person name="Cohen S.P."/>
        </authorList>
    </citation>
    <scope>NUCLEOTIDE SEQUENCE [LARGE SCALE GENOMIC DNA]</scope>
    <source>
        <strain evidence="2 3">GH-12</strain>
    </source>
</reference>
<feature type="compositionally biased region" description="Basic and acidic residues" evidence="1">
    <location>
        <begin position="253"/>
        <end position="263"/>
    </location>
</feature>
<sequence length="631" mass="67677">MVSSKKSLRSSPKKSSVTGRAATNGVSGVTDGNGRVGCGVESGNGNVVESGYVSGRSLSSVDGDVERIPSFSARKKKKKIEFAGGSSEPTQGQSRAAVSEDVFGGDASRLPAGQDNEGVRSGKGVDVQRKVGSGTVRSSGRARKPSAKLVQADNSGAGQLAGSDSGVGDVPGVVSDRSSSSRKRRRTDQNESVVEAGADRGLARLSRIDKTRSPLLELDFKSVSETDDDLPSPTTAMSAGSTLSRSSNGVSEDNDHGDPRDTDCSDVGCDVDDSQSPQSLARKDEVDVSCASGVFIGTVALSDEDSDMDFGELADDEASGEPSSLLDQDRIHPDLQEIYSSLDWLDGLRRSRFTGYSMGDTSYDDFVPVSYGTLLDSLSPRVRSKLVRSMAFVQYKEIKNVVRVPLAPFVRSWDCVKVPRCEGSRFAVFVLTGVSLRSYLSQGREVGQSYVKQLHVRPLENDWDVFQCNVGSYFNDSQLHAPGRRSALIFQTKRQGWTPRQFDRDADRLASTPYSSPAKGNAVPVGDTGGESSRADASANVLAGGAPPYRMFDDGVPLYDGRTRPGTKGFRFQPSDWDSYDRLPVYPFPEVEDDSLVSVAFTLTGFKGTNNAHHTVHFNALFAIVLGRIEG</sequence>
<evidence type="ECO:0000256" key="1">
    <source>
        <dbReference type="SAM" id="MobiDB-lite"/>
    </source>
</evidence>
<dbReference type="EMBL" id="JAYKXP010000206">
    <property type="protein sequence ID" value="KAK7019646.1"/>
    <property type="molecule type" value="Genomic_DNA"/>
</dbReference>
<dbReference type="AlphaFoldDB" id="A0AAW0B1W6"/>
<name>A0AAW0B1W6_9AGAR</name>
<feature type="region of interest" description="Disordered" evidence="1">
    <location>
        <begin position="509"/>
        <end position="535"/>
    </location>
</feature>
<accession>A0AAW0B1W6</accession>